<keyword evidence="4" id="KW-1185">Reference proteome</keyword>
<keyword evidence="1 3" id="KW-0315">Glutamine amidotransferase</keyword>
<proteinExistence type="predicted"/>
<dbReference type="PROSITE" id="PS51278">
    <property type="entry name" value="GATASE_TYPE_2"/>
    <property type="match status" value="1"/>
</dbReference>
<accession>A0A6L8K4K3</accession>
<evidence type="ECO:0000256" key="1">
    <source>
        <dbReference type="ARBA" id="ARBA00022962"/>
    </source>
</evidence>
<dbReference type="PANTHER" id="PTHR42824:SF1">
    <property type="entry name" value="GLUTAMINE AMIDOTRANSFERASE YAFJ-RELATED"/>
    <property type="match status" value="1"/>
</dbReference>
<dbReference type="Pfam" id="PF13230">
    <property type="entry name" value="GATase_4"/>
    <property type="match status" value="1"/>
</dbReference>
<dbReference type="SUPFAM" id="SSF56235">
    <property type="entry name" value="N-terminal nucleophile aminohydrolases (Ntn hydrolases)"/>
    <property type="match status" value="1"/>
</dbReference>
<protein>
    <submittedName>
        <fullName evidence="3">Class II glutamine amidotransferase</fullName>
    </submittedName>
</protein>
<gene>
    <name evidence="3" type="ORF">GTP46_07210</name>
</gene>
<evidence type="ECO:0000259" key="2">
    <source>
        <dbReference type="PROSITE" id="PS51278"/>
    </source>
</evidence>
<comment type="caution">
    <text evidence="3">The sequence shown here is derived from an EMBL/GenBank/DDBJ whole genome shotgun (WGS) entry which is preliminary data.</text>
</comment>
<sequence length="268" mass="30152">MCQLLAMSSKQPAAVDFSFTGFIERGGRTGEHKDGWGIALHTQNGCRLYTDYLPSIHSPLAAQFRDSQIKARNVVAHIRKATQGRISLENSHPFTRELWGRTWSFAHNGDLKLFTPSTGRYAPWGDTDSERAFCYLLSELAQRFDEQPERHELYAALAELAAGIGVYGPFNFILSNGDLLFAHCSTELHVVTRAFPFSVAQLVDCDLSIDFSRHNQRDDRIAVIATQPLTSNEHWTRFAEGELKLFVAGEEVGATPEWRESEELLVAY</sequence>
<dbReference type="InterPro" id="IPR026869">
    <property type="entry name" value="EgtC-like"/>
</dbReference>
<reference evidence="3 4" key="1">
    <citation type="submission" date="2019-12" db="EMBL/GenBank/DDBJ databases">
        <title>Novel species isolated from a subtropical stream in China.</title>
        <authorList>
            <person name="Lu H."/>
        </authorList>
    </citation>
    <scope>NUCLEOTIDE SEQUENCE [LARGE SCALE GENOMIC DNA]</scope>
    <source>
        <strain evidence="3 4">FT135W</strain>
    </source>
</reference>
<dbReference type="InterPro" id="IPR029055">
    <property type="entry name" value="Ntn_hydrolases_N"/>
</dbReference>
<dbReference type="EMBL" id="WWCN01000004">
    <property type="protein sequence ID" value="MYM22429.1"/>
    <property type="molecule type" value="Genomic_DNA"/>
</dbReference>
<keyword evidence="3" id="KW-0808">Transferase</keyword>
<feature type="domain" description="Glutamine amidotransferase type-2" evidence="2">
    <location>
        <begin position="2"/>
        <end position="268"/>
    </location>
</feature>
<dbReference type="GO" id="GO:0016740">
    <property type="term" value="F:transferase activity"/>
    <property type="evidence" value="ECO:0007669"/>
    <property type="project" value="UniProtKB-KW"/>
</dbReference>
<dbReference type="InterPro" id="IPR017932">
    <property type="entry name" value="GATase_2_dom"/>
</dbReference>
<dbReference type="CDD" id="cd01908">
    <property type="entry name" value="YafJ"/>
    <property type="match status" value="1"/>
</dbReference>
<dbReference type="RefSeq" id="WP_161005947.1">
    <property type="nucleotide sequence ID" value="NZ_WWCN01000004.1"/>
</dbReference>
<name>A0A6L8K4K3_9BURK</name>
<dbReference type="Gene3D" id="3.60.20.10">
    <property type="entry name" value="Glutamine Phosphoribosylpyrophosphate, subunit 1, domain 1"/>
    <property type="match status" value="1"/>
</dbReference>
<dbReference type="PANTHER" id="PTHR42824">
    <property type="entry name" value="GLUTAMINE AMIDOTRANSFERASE"/>
    <property type="match status" value="1"/>
</dbReference>
<evidence type="ECO:0000313" key="4">
    <source>
        <dbReference type="Proteomes" id="UP000479335"/>
    </source>
</evidence>
<dbReference type="Proteomes" id="UP000479335">
    <property type="component" value="Unassembled WGS sequence"/>
</dbReference>
<evidence type="ECO:0000313" key="3">
    <source>
        <dbReference type="EMBL" id="MYM22429.1"/>
    </source>
</evidence>
<dbReference type="AlphaFoldDB" id="A0A6L8K4K3"/>
<organism evidence="3 4">
    <name type="scientific">Duganella flavida</name>
    <dbReference type="NCBI Taxonomy" id="2692175"/>
    <lineage>
        <taxon>Bacteria</taxon>
        <taxon>Pseudomonadati</taxon>
        <taxon>Pseudomonadota</taxon>
        <taxon>Betaproteobacteria</taxon>
        <taxon>Burkholderiales</taxon>
        <taxon>Oxalobacteraceae</taxon>
        <taxon>Telluria group</taxon>
        <taxon>Duganella</taxon>
    </lineage>
</organism>